<organism evidence="2 3">
    <name type="scientific">Strongyloides venezuelensis</name>
    <name type="common">Threadworm</name>
    <dbReference type="NCBI Taxonomy" id="75913"/>
    <lineage>
        <taxon>Eukaryota</taxon>
        <taxon>Metazoa</taxon>
        <taxon>Ecdysozoa</taxon>
        <taxon>Nematoda</taxon>
        <taxon>Chromadorea</taxon>
        <taxon>Rhabditida</taxon>
        <taxon>Tylenchina</taxon>
        <taxon>Panagrolaimomorpha</taxon>
        <taxon>Strongyloidoidea</taxon>
        <taxon>Strongyloididae</taxon>
        <taxon>Strongyloides</taxon>
    </lineage>
</organism>
<proteinExistence type="predicted"/>
<dbReference type="AlphaFoldDB" id="A0A0K0FGU8"/>
<keyword evidence="1" id="KW-0732">Signal</keyword>
<reference evidence="2" key="1">
    <citation type="submission" date="2014-07" db="EMBL/GenBank/DDBJ databases">
        <authorList>
            <person name="Martin A.A"/>
            <person name="De Silva N."/>
        </authorList>
    </citation>
    <scope>NUCLEOTIDE SEQUENCE</scope>
</reference>
<evidence type="ECO:0000313" key="3">
    <source>
        <dbReference type="WBParaSite" id="SVE_0810400.1"/>
    </source>
</evidence>
<evidence type="ECO:0000313" key="2">
    <source>
        <dbReference type="Proteomes" id="UP000035680"/>
    </source>
</evidence>
<name>A0A0K0FGU8_STRVS</name>
<feature type="chain" id="PRO_5005329633" evidence="1">
    <location>
        <begin position="19"/>
        <end position="245"/>
    </location>
</feature>
<reference evidence="3" key="2">
    <citation type="submission" date="2015-08" db="UniProtKB">
        <authorList>
            <consortium name="WormBaseParasite"/>
        </authorList>
    </citation>
    <scope>IDENTIFICATION</scope>
</reference>
<accession>A0A0K0FGU8</accession>
<evidence type="ECO:0000256" key="1">
    <source>
        <dbReference type="SAM" id="SignalP"/>
    </source>
</evidence>
<feature type="signal peptide" evidence="1">
    <location>
        <begin position="1"/>
        <end position="18"/>
    </location>
</feature>
<protein>
    <submittedName>
        <fullName evidence="3">Uncharacterized protein</fullName>
    </submittedName>
</protein>
<sequence>MNFLNIFFINIIFTLYKCITPNYRSTEFPNWNVNRYRTCYFCTNYKSIDGLTFHSCYNKASSCKGNICYMRKHTSRTHNLFSAGCLNATEEEMERVGNRKNTMAQAEDSVELFSEHTFLCQLIQGLITCLCAKGDNCNDGKLNASNHVRLDKELYAHFDFNEKAYIRNLLLEKVLRDAKARNNTIDITSVSEVTLFTGDPFVGRIIAEPSWSQKLYQSSSYVIRNHILIPFTWIFTLHYIILNIN</sequence>
<dbReference type="WBParaSite" id="SVE_0810400.1">
    <property type="protein sequence ID" value="SVE_0810400.1"/>
    <property type="gene ID" value="SVE_0810400"/>
</dbReference>
<dbReference type="Proteomes" id="UP000035680">
    <property type="component" value="Unassembled WGS sequence"/>
</dbReference>
<keyword evidence="2" id="KW-1185">Reference proteome</keyword>